<evidence type="ECO:0000313" key="6">
    <source>
        <dbReference type="EnsemblMetazoa" id="SMAR010911-PA"/>
    </source>
</evidence>
<keyword evidence="4 5" id="KW-0472">Membrane</keyword>
<evidence type="ECO:0000256" key="5">
    <source>
        <dbReference type="SAM" id="Phobius"/>
    </source>
</evidence>
<dbReference type="Gene3D" id="1.20.1070.10">
    <property type="entry name" value="Rhodopsin 7-helix transmembrane proteins"/>
    <property type="match status" value="1"/>
</dbReference>
<dbReference type="PANTHER" id="PTHR45620:SF42">
    <property type="entry name" value="G-PROTEIN COUPLED RECEPTOR SEB-2"/>
    <property type="match status" value="1"/>
</dbReference>
<dbReference type="InterPro" id="IPR000832">
    <property type="entry name" value="GPCR_2_secretin-like"/>
</dbReference>
<evidence type="ECO:0000256" key="1">
    <source>
        <dbReference type="ARBA" id="ARBA00004141"/>
    </source>
</evidence>
<dbReference type="Proteomes" id="UP000014500">
    <property type="component" value="Unassembled WGS sequence"/>
</dbReference>
<name>T1JAY5_STRMM</name>
<dbReference type="InterPro" id="IPR050332">
    <property type="entry name" value="GPCR_2"/>
</dbReference>
<proteinExistence type="predicted"/>
<reference evidence="7" key="1">
    <citation type="submission" date="2011-05" db="EMBL/GenBank/DDBJ databases">
        <authorList>
            <person name="Richards S.R."/>
            <person name="Qu J."/>
            <person name="Jiang H."/>
            <person name="Jhangiani S.N."/>
            <person name="Agravi P."/>
            <person name="Goodspeed R."/>
            <person name="Gross S."/>
            <person name="Mandapat C."/>
            <person name="Jackson L."/>
            <person name="Mathew T."/>
            <person name="Pu L."/>
            <person name="Thornton R."/>
            <person name="Saada N."/>
            <person name="Wilczek-Boney K.B."/>
            <person name="Lee S."/>
            <person name="Kovar C."/>
            <person name="Wu Y."/>
            <person name="Scherer S.E."/>
            <person name="Worley K.C."/>
            <person name="Muzny D.M."/>
            <person name="Gibbs R."/>
        </authorList>
    </citation>
    <scope>NUCLEOTIDE SEQUENCE</scope>
    <source>
        <strain evidence="7">Brora</strain>
    </source>
</reference>
<dbReference type="GO" id="GO:0007188">
    <property type="term" value="P:adenylate cyclase-modulating G protein-coupled receptor signaling pathway"/>
    <property type="evidence" value="ECO:0007669"/>
    <property type="project" value="TreeGrafter"/>
</dbReference>
<dbReference type="Pfam" id="PF00002">
    <property type="entry name" value="7tm_2"/>
    <property type="match status" value="1"/>
</dbReference>
<keyword evidence="7" id="KW-1185">Reference proteome</keyword>
<dbReference type="GO" id="GO:0008528">
    <property type="term" value="F:G protein-coupled peptide receptor activity"/>
    <property type="evidence" value="ECO:0007669"/>
    <property type="project" value="TreeGrafter"/>
</dbReference>
<accession>T1JAY5</accession>
<evidence type="ECO:0000256" key="3">
    <source>
        <dbReference type="ARBA" id="ARBA00022989"/>
    </source>
</evidence>
<feature type="transmembrane region" description="Helical" evidence="5">
    <location>
        <begin position="54"/>
        <end position="78"/>
    </location>
</feature>
<comment type="subcellular location">
    <subcellularLocation>
        <location evidence="1">Membrane</location>
        <topology evidence="1">Multi-pass membrane protein</topology>
    </subcellularLocation>
</comment>
<evidence type="ECO:0000313" key="7">
    <source>
        <dbReference type="Proteomes" id="UP000014500"/>
    </source>
</evidence>
<dbReference type="PANTHER" id="PTHR45620">
    <property type="entry name" value="PDF RECEPTOR-LIKE PROTEIN-RELATED"/>
    <property type="match status" value="1"/>
</dbReference>
<sequence>MANCLLKLSLSENPIKMQLICLNVPFKKNNKIKMIKINNILRCWSDYNSNFTLILSAPILASMVANLVFLINIVVVLVTKLRAVNSHDVNEKRSDQSSSFQLANHIQPASSLLQKSCSRHSYSHPTLGFALSCDAF</sequence>
<evidence type="ECO:0000256" key="4">
    <source>
        <dbReference type="ARBA" id="ARBA00023136"/>
    </source>
</evidence>
<evidence type="ECO:0000256" key="2">
    <source>
        <dbReference type="ARBA" id="ARBA00022692"/>
    </source>
</evidence>
<reference evidence="6" key="2">
    <citation type="submission" date="2015-02" db="UniProtKB">
        <authorList>
            <consortium name="EnsemblMetazoa"/>
        </authorList>
    </citation>
    <scope>IDENTIFICATION</scope>
</reference>
<organism evidence="6 7">
    <name type="scientific">Strigamia maritima</name>
    <name type="common">European centipede</name>
    <name type="synonym">Geophilus maritimus</name>
    <dbReference type="NCBI Taxonomy" id="126957"/>
    <lineage>
        <taxon>Eukaryota</taxon>
        <taxon>Metazoa</taxon>
        <taxon>Ecdysozoa</taxon>
        <taxon>Arthropoda</taxon>
        <taxon>Myriapoda</taxon>
        <taxon>Chilopoda</taxon>
        <taxon>Pleurostigmophora</taxon>
        <taxon>Geophilomorpha</taxon>
        <taxon>Linotaeniidae</taxon>
        <taxon>Strigamia</taxon>
    </lineage>
</organism>
<dbReference type="EnsemblMetazoa" id="SMAR010911-RA">
    <property type="protein sequence ID" value="SMAR010911-PA"/>
    <property type="gene ID" value="SMAR010911"/>
</dbReference>
<dbReference type="EMBL" id="JH432007">
    <property type="status" value="NOT_ANNOTATED_CDS"/>
    <property type="molecule type" value="Genomic_DNA"/>
</dbReference>
<protein>
    <submittedName>
        <fullName evidence="6">Uncharacterized protein</fullName>
    </submittedName>
</protein>
<dbReference type="HOGENOM" id="CLU_1878008_0_0_1"/>
<keyword evidence="3 5" id="KW-1133">Transmembrane helix</keyword>
<dbReference type="GO" id="GO:0005886">
    <property type="term" value="C:plasma membrane"/>
    <property type="evidence" value="ECO:0007669"/>
    <property type="project" value="TreeGrafter"/>
</dbReference>
<dbReference type="AlphaFoldDB" id="T1JAY5"/>
<keyword evidence="2 5" id="KW-0812">Transmembrane</keyword>